<evidence type="ECO:0000256" key="11">
    <source>
        <dbReference type="ARBA" id="ARBA00022840"/>
    </source>
</evidence>
<keyword evidence="19" id="KW-1185">Reference proteome</keyword>
<dbReference type="FunFam" id="3.40.50.620:FF:000221">
    <property type="entry name" value="Nicotinamide/nicotinic acid mononucleotide adenylyltransferase 3"/>
    <property type="match status" value="1"/>
</dbReference>
<evidence type="ECO:0000259" key="17">
    <source>
        <dbReference type="Pfam" id="PF01467"/>
    </source>
</evidence>
<dbReference type="OrthoDB" id="422187at2759"/>
<evidence type="ECO:0000256" key="5">
    <source>
        <dbReference type="ARBA" id="ARBA00007064"/>
    </source>
</evidence>
<evidence type="ECO:0000256" key="10">
    <source>
        <dbReference type="ARBA" id="ARBA00022741"/>
    </source>
</evidence>
<dbReference type="Proteomes" id="UP001152795">
    <property type="component" value="Unassembled WGS sequence"/>
</dbReference>
<keyword evidence="10 16" id="KW-0547">Nucleotide-binding</keyword>
<dbReference type="EC" id="2.7.7.1" evidence="16"/>
<dbReference type="NCBIfam" id="TIGR00482">
    <property type="entry name" value="nicotinate (nicotinamide) nucleotide adenylyltransferase"/>
    <property type="match status" value="1"/>
</dbReference>
<evidence type="ECO:0000256" key="15">
    <source>
        <dbReference type="ARBA" id="ARBA00093425"/>
    </source>
</evidence>
<comment type="catalytic activity">
    <reaction evidence="16">
        <text>beta-nicotinamide D-ribonucleotide + ATP + H(+) = diphosphate + NAD(+)</text>
        <dbReference type="Rhea" id="RHEA:21360"/>
        <dbReference type="ChEBI" id="CHEBI:14649"/>
        <dbReference type="ChEBI" id="CHEBI:15378"/>
        <dbReference type="ChEBI" id="CHEBI:30616"/>
        <dbReference type="ChEBI" id="CHEBI:33019"/>
        <dbReference type="ChEBI" id="CHEBI:57540"/>
        <dbReference type="EC" id="2.7.7.1"/>
    </reaction>
</comment>
<comment type="catalytic activity">
    <reaction evidence="14 16">
        <text>nicotinate beta-D-ribonucleotide + ATP + H(+) = deamido-NAD(+) + diphosphate</text>
        <dbReference type="Rhea" id="RHEA:22860"/>
        <dbReference type="ChEBI" id="CHEBI:15378"/>
        <dbReference type="ChEBI" id="CHEBI:30616"/>
        <dbReference type="ChEBI" id="CHEBI:33019"/>
        <dbReference type="ChEBI" id="CHEBI:57502"/>
        <dbReference type="ChEBI" id="CHEBI:58437"/>
        <dbReference type="EC" id="2.7.7.18"/>
    </reaction>
</comment>
<evidence type="ECO:0000256" key="6">
    <source>
        <dbReference type="ARBA" id="ARBA00011881"/>
    </source>
</evidence>
<evidence type="ECO:0000256" key="3">
    <source>
        <dbReference type="ARBA" id="ARBA00004658"/>
    </source>
</evidence>
<dbReference type="GO" id="GO:0004515">
    <property type="term" value="F:nicotinate-nucleotide adenylyltransferase activity"/>
    <property type="evidence" value="ECO:0007669"/>
    <property type="project" value="UniProtKB-EC"/>
</dbReference>
<dbReference type="InterPro" id="IPR051182">
    <property type="entry name" value="Euk_NMN_adenylyltrnsfrase"/>
</dbReference>
<dbReference type="EMBL" id="CACRXK020013244">
    <property type="protein sequence ID" value="CAB4024797.1"/>
    <property type="molecule type" value="Genomic_DNA"/>
</dbReference>
<dbReference type="GO" id="GO:0005524">
    <property type="term" value="F:ATP binding"/>
    <property type="evidence" value="ECO:0007669"/>
    <property type="project" value="UniProtKB-KW"/>
</dbReference>
<comment type="subunit">
    <text evidence="6">Homotetramer.</text>
</comment>
<gene>
    <name evidence="18" type="ORF">PACLA_8A042352</name>
</gene>
<evidence type="ECO:0000313" key="19">
    <source>
        <dbReference type="Proteomes" id="UP001152795"/>
    </source>
</evidence>
<dbReference type="Gene3D" id="3.40.50.620">
    <property type="entry name" value="HUPs"/>
    <property type="match status" value="1"/>
</dbReference>
<evidence type="ECO:0000256" key="13">
    <source>
        <dbReference type="ARBA" id="ARBA00023128"/>
    </source>
</evidence>
<keyword evidence="11 16" id="KW-0067">ATP-binding</keyword>
<dbReference type="PANTHER" id="PTHR12039:SF0">
    <property type="entry name" value="NICOTINAMIDE-NUCLEOTIDE ADENYLYLTRANSFERASE"/>
    <property type="match status" value="1"/>
</dbReference>
<feature type="domain" description="Cytidyltransferase-like" evidence="17">
    <location>
        <begin position="15"/>
        <end position="202"/>
    </location>
</feature>
<keyword evidence="8 16" id="KW-0808">Transferase</keyword>
<protein>
    <recommendedName>
        <fullName evidence="16">Nicotinamide-nucleotide adenylyltransferase</fullName>
        <ecNumber evidence="16">2.7.7.1</ecNumber>
        <ecNumber evidence="16">2.7.7.18</ecNumber>
    </recommendedName>
</protein>
<dbReference type="AlphaFoldDB" id="A0A6S7J397"/>
<sequence>MAAGEGVKKIVLLSCGSFNPITNMHLRMFELARDALHRTGLFSVIEGIISPVNDDYGKVTTKKLAPGHHRLSMAELATKTSDWVHVDDWEVKQSNWRQTLNVLNHTEETTQKKYSASDSNDVPHVKLLCGGDLLESFAVPGLWKEEHMAAIVRDYGLVVITRHGSDPEKFIYESDLLTSYKSNILIVKEWIYNDISSTKVRRALRRDESIKYVVSDPVIEYIGKHGLFKVIS</sequence>
<evidence type="ECO:0000256" key="4">
    <source>
        <dbReference type="ARBA" id="ARBA00005019"/>
    </source>
</evidence>
<name>A0A6S7J397_PARCT</name>
<evidence type="ECO:0000256" key="12">
    <source>
        <dbReference type="ARBA" id="ARBA00023027"/>
    </source>
</evidence>
<evidence type="ECO:0000256" key="14">
    <source>
        <dbReference type="ARBA" id="ARBA00048721"/>
    </source>
</evidence>
<evidence type="ECO:0000256" key="1">
    <source>
        <dbReference type="ARBA" id="ARBA00001946"/>
    </source>
</evidence>
<accession>A0A6S7J397</accession>
<dbReference type="InterPro" id="IPR014729">
    <property type="entry name" value="Rossmann-like_a/b/a_fold"/>
</dbReference>
<evidence type="ECO:0000256" key="2">
    <source>
        <dbReference type="ARBA" id="ARBA00004173"/>
    </source>
</evidence>
<comment type="pathway">
    <text evidence="4">Cofactor biosynthesis; NAD(+) biosynthesis; deamido-NAD(+) from nicotinate D-ribonucleotide: step 1/1.</text>
</comment>
<dbReference type="SUPFAM" id="SSF52374">
    <property type="entry name" value="Nucleotidylyl transferase"/>
    <property type="match status" value="1"/>
</dbReference>
<dbReference type="Pfam" id="PF01467">
    <property type="entry name" value="CTP_transf_like"/>
    <property type="match status" value="1"/>
</dbReference>
<dbReference type="UniPathway" id="UPA00253">
    <property type="reaction ID" value="UER00332"/>
</dbReference>
<keyword evidence="7 16" id="KW-0662">Pyridine nucleotide biosynthesis</keyword>
<comment type="subcellular location">
    <subcellularLocation>
        <location evidence="2">Mitochondrion</location>
    </subcellularLocation>
</comment>
<comment type="function">
    <text evidence="15">Catalyzes the formation of NAD(+) from nicotinamide mononucleotide (NMN) and ATP. Can also use the deamidated form; nicotinic acid mononucleotide (NaMN) as substrate with the same efficiency. Can use triazofurin monophosphate (TrMP) as substrate. Can also use GTP and ITP as nucleotide donors. Also catalyzes the reverse reaction, i.e. the pyrophosphorolytic cleavage of NAD(+). For the pyrophosphorolytic activity, can use NAD(+), NADH, NaAD, nicotinic acid adenine dinucleotide phosphate (NHD), nicotinamide guanine dinucleotide (NGD) as substrates. Fails to cleave phosphorylated dinucleotides NADP(+), NADPH and NaADP(+). Protects against axonal degeneration following injury. May be involved in the maintenance of axonal integrity. Also functions as a stress-response chaperone protein that prevents toxic aggregation of proteins; this function may be independent of its NAD(+) synthesis activity.</text>
</comment>
<comment type="caution">
    <text evidence="18">The sequence shown here is derived from an EMBL/GenBank/DDBJ whole genome shotgun (WGS) entry which is preliminary data.</text>
</comment>
<dbReference type="PANTHER" id="PTHR12039">
    <property type="entry name" value="NICOTINAMIDE MONONUCLEOTIDE ADENYLYLTRANSFERASE"/>
    <property type="match status" value="1"/>
</dbReference>
<keyword evidence="13" id="KW-0496">Mitochondrion</keyword>
<keyword evidence="12 16" id="KW-0520">NAD</keyword>
<dbReference type="GO" id="GO:0000309">
    <property type="term" value="F:nicotinamide-nucleotide adenylyltransferase activity"/>
    <property type="evidence" value="ECO:0007669"/>
    <property type="project" value="UniProtKB-EC"/>
</dbReference>
<evidence type="ECO:0000256" key="7">
    <source>
        <dbReference type="ARBA" id="ARBA00022642"/>
    </source>
</evidence>
<dbReference type="CDD" id="cd09286">
    <property type="entry name" value="NMNAT_Eukarya"/>
    <property type="match status" value="1"/>
</dbReference>
<dbReference type="InterPro" id="IPR004821">
    <property type="entry name" value="Cyt_trans-like"/>
</dbReference>
<comment type="cofactor">
    <cofactor evidence="1">
        <name>Mg(2+)</name>
        <dbReference type="ChEBI" id="CHEBI:18420"/>
    </cofactor>
</comment>
<evidence type="ECO:0000313" key="18">
    <source>
        <dbReference type="EMBL" id="CAB4024797.1"/>
    </source>
</evidence>
<dbReference type="InterPro" id="IPR005248">
    <property type="entry name" value="NadD/NMNAT"/>
</dbReference>
<keyword evidence="9 16" id="KW-0548">Nucleotidyltransferase</keyword>
<evidence type="ECO:0000256" key="8">
    <source>
        <dbReference type="ARBA" id="ARBA00022679"/>
    </source>
</evidence>
<evidence type="ECO:0000256" key="16">
    <source>
        <dbReference type="RuleBase" id="RU362021"/>
    </source>
</evidence>
<comment type="similarity">
    <text evidence="5 16">Belongs to the eukaryotic NMN adenylyltransferase family.</text>
</comment>
<dbReference type="GO" id="GO:0009435">
    <property type="term" value="P:NAD+ biosynthetic process"/>
    <property type="evidence" value="ECO:0007669"/>
    <property type="project" value="UniProtKB-UniPathway"/>
</dbReference>
<dbReference type="EC" id="2.7.7.18" evidence="16"/>
<comment type="pathway">
    <text evidence="3 16">Cofactor biosynthesis; NAD(+) biosynthesis; NAD(+) from nicotinamide D-ribonucleotide: step 1/1.</text>
</comment>
<organism evidence="18 19">
    <name type="scientific">Paramuricea clavata</name>
    <name type="common">Red gorgonian</name>
    <name type="synonym">Violescent sea-whip</name>
    <dbReference type="NCBI Taxonomy" id="317549"/>
    <lineage>
        <taxon>Eukaryota</taxon>
        <taxon>Metazoa</taxon>
        <taxon>Cnidaria</taxon>
        <taxon>Anthozoa</taxon>
        <taxon>Octocorallia</taxon>
        <taxon>Malacalcyonacea</taxon>
        <taxon>Plexauridae</taxon>
        <taxon>Paramuricea</taxon>
    </lineage>
</organism>
<dbReference type="GO" id="GO:0005759">
    <property type="term" value="C:mitochondrial matrix"/>
    <property type="evidence" value="ECO:0007669"/>
    <property type="project" value="UniProtKB-ARBA"/>
</dbReference>
<evidence type="ECO:0000256" key="9">
    <source>
        <dbReference type="ARBA" id="ARBA00022695"/>
    </source>
</evidence>
<proteinExistence type="inferred from homology"/>
<reference evidence="18" key="1">
    <citation type="submission" date="2020-04" db="EMBL/GenBank/DDBJ databases">
        <authorList>
            <person name="Alioto T."/>
            <person name="Alioto T."/>
            <person name="Gomez Garrido J."/>
        </authorList>
    </citation>
    <scope>NUCLEOTIDE SEQUENCE</scope>
    <source>
        <strain evidence="18">A484AB</strain>
    </source>
</reference>
<dbReference type="InterPro" id="IPR045094">
    <property type="entry name" value="NMNAT_euk"/>
</dbReference>